<proteinExistence type="inferred from homology"/>
<dbReference type="PANTHER" id="PTHR11102">
    <property type="entry name" value="SEL-1-LIKE PROTEIN"/>
    <property type="match status" value="1"/>
</dbReference>
<accession>A0AAD5U409</accession>
<dbReference type="Gene3D" id="1.25.40.10">
    <property type="entry name" value="Tetratricopeptide repeat domain"/>
    <property type="match status" value="2"/>
</dbReference>
<dbReference type="Pfam" id="PF08238">
    <property type="entry name" value="Sel1"/>
    <property type="match status" value="6"/>
</dbReference>
<dbReference type="InterPro" id="IPR006597">
    <property type="entry name" value="Sel1-like"/>
</dbReference>
<keyword evidence="4" id="KW-1185">Reference proteome</keyword>
<comment type="caution">
    <text evidence="3">The sequence shown here is derived from an EMBL/GenBank/DDBJ whole genome shotgun (WGS) entry which is preliminary data.</text>
</comment>
<protein>
    <submittedName>
        <fullName evidence="3">Uncharacterized protein</fullName>
    </submittedName>
</protein>
<name>A0AAD5U409_9FUNG</name>
<evidence type="ECO:0000313" key="3">
    <source>
        <dbReference type="EMBL" id="KAJ3217888.1"/>
    </source>
</evidence>
<dbReference type="EMBL" id="JADGJW010000405">
    <property type="protein sequence ID" value="KAJ3217888.1"/>
    <property type="molecule type" value="Genomic_DNA"/>
</dbReference>
<dbReference type="SMART" id="SM00671">
    <property type="entry name" value="SEL1"/>
    <property type="match status" value="6"/>
</dbReference>
<feature type="compositionally biased region" description="Polar residues" evidence="2">
    <location>
        <begin position="170"/>
        <end position="185"/>
    </location>
</feature>
<dbReference type="InterPro" id="IPR050767">
    <property type="entry name" value="Sel1_AlgK"/>
</dbReference>
<dbReference type="InterPro" id="IPR011990">
    <property type="entry name" value="TPR-like_helical_dom_sf"/>
</dbReference>
<feature type="region of interest" description="Disordered" evidence="2">
    <location>
        <begin position="1"/>
        <end position="26"/>
    </location>
</feature>
<evidence type="ECO:0000256" key="1">
    <source>
        <dbReference type="ARBA" id="ARBA00038101"/>
    </source>
</evidence>
<feature type="region of interest" description="Disordered" evidence="2">
    <location>
        <begin position="119"/>
        <end position="147"/>
    </location>
</feature>
<feature type="region of interest" description="Disordered" evidence="2">
    <location>
        <begin position="160"/>
        <end position="185"/>
    </location>
</feature>
<evidence type="ECO:0000256" key="2">
    <source>
        <dbReference type="SAM" id="MobiDB-lite"/>
    </source>
</evidence>
<evidence type="ECO:0000313" key="4">
    <source>
        <dbReference type="Proteomes" id="UP001211065"/>
    </source>
</evidence>
<dbReference type="AlphaFoldDB" id="A0AAD5U409"/>
<comment type="similarity">
    <text evidence="1">Belongs to the sel-1 family.</text>
</comment>
<gene>
    <name evidence="3" type="ORF">HK099_005303</name>
</gene>
<organism evidence="3 4">
    <name type="scientific">Clydaea vesicula</name>
    <dbReference type="NCBI Taxonomy" id="447962"/>
    <lineage>
        <taxon>Eukaryota</taxon>
        <taxon>Fungi</taxon>
        <taxon>Fungi incertae sedis</taxon>
        <taxon>Chytridiomycota</taxon>
        <taxon>Chytridiomycota incertae sedis</taxon>
        <taxon>Chytridiomycetes</taxon>
        <taxon>Lobulomycetales</taxon>
        <taxon>Lobulomycetaceae</taxon>
        <taxon>Clydaea</taxon>
    </lineage>
</organism>
<dbReference type="SUPFAM" id="SSF81901">
    <property type="entry name" value="HCP-like"/>
    <property type="match status" value="2"/>
</dbReference>
<feature type="compositionally biased region" description="Polar residues" evidence="2">
    <location>
        <begin position="138"/>
        <end position="147"/>
    </location>
</feature>
<reference evidence="3" key="1">
    <citation type="submission" date="2020-05" db="EMBL/GenBank/DDBJ databases">
        <title>Phylogenomic resolution of chytrid fungi.</title>
        <authorList>
            <person name="Stajich J.E."/>
            <person name="Amses K."/>
            <person name="Simmons R."/>
            <person name="Seto K."/>
            <person name="Myers J."/>
            <person name="Bonds A."/>
            <person name="Quandt C.A."/>
            <person name="Barry K."/>
            <person name="Liu P."/>
            <person name="Grigoriev I."/>
            <person name="Longcore J.E."/>
            <person name="James T.Y."/>
        </authorList>
    </citation>
    <scope>NUCLEOTIDE SEQUENCE</scope>
    <source>
        <strain evidence="3">JEL0476</strain>
    </source>
</reference>
<sequence>MILKSSATSAVQNSPSPTNSSYNEIINSLPSPPVSLTEFKSTSYDCDSTTEQFKSNKRASIQYLYKCNRRASTISSSSVGGKSFKSALSDTNKSITSNVSIPKMKTMFRRVSLFSSPTDEVSNLSIRTPEASNDDETNSGSTTLPSSINYNLEKEESILDHQPKSHPKNQRSVTFNNTTTVNEKSQTLIESENINTSNTKNKKKKKSSLTLEFRKLAGKFSSKQCNYLGLKFEEEKDYASAFKWYKNGAEADNPAAQYNAARLLSKGLGCATDLMQSAKLYALSAEKGDSNSMNNLACLYKKGKGVEKDLSKAFELYKKSSDLGNATGSFNLGYFYEKVRIGVLPFEFLFLKGIEKSVDFEKAIEYYAVAANQGHDHAQVNLACLYVQGRGCEVNYDFALRLFKKAAEQKNCHAFFNLGYMLQKELGLGENQNTAEAKKFFRLALKYGDERARVILKEMEIEDDIVLDQ</sequence>
<dbReference type="PANTHER" id="PTHR11102:SF160">
    <property type="entry name" value="ERAD-ASSOCIATED E3 UBIQUITIN-PROTEIN LIGASE COMPONENT HRD3"/>
    <property type="match status" value="1"/>
</dbReference>
<dbReference type="Proteomes" id="UP001211065">
    <property type="component" value="Unassembled WGS sequence"/>
</dbReference>